<name>Q1YNN0_AURMS</name>
<dbReference type="InterPro" id="IPR037167">
    <property type="entry name" value="Peptidase_S11_C_sf"/>
</dbReference>
<feature type="active site" description="Acyl-ester intermediate" evidence="13">
    <location>
        <position position="35"/>
    </location>
</feature>
<evidence type="ECO:0000256" key="6">
    <source>
        <dbReference type="ARBA" id="ARBA00022670"/>
    </source>
</evidence>
<dbReference type="Gene3D" id="2.60.410.10">
    <property type="entry name" value="D-Ala-D-Ala carboxypeptidase, C-terminal domain"/>
    <property type="match status" value="1"/>
</dbReference>
<dbReference type="SUPFAM" id="SSF56601">
    <property type="entry name" value="beta-lactamase/transpeptidase-like"/>
    <property type="match status" value="1"/>
</dbReference>
<dbReference type="InterPro" id="IPR015956">
    <property type="entry name" value="Peniciliin-bd_prot_C_sf"/>
</dbReference>
<keyword evidence="17" id="KW-1185">Reference proteome</keyword>
<evidence type="ECO:0000256" key="7">
    <source>
        <dbReference type="ARBA" id="ARBA00022729"/>
    </source>
</evidence>
<dbReference type="GO" id="GO:0009252">
    <property type="term" value="P:peptidoglycan biosynthetic process"/>
    <property type="evidence" value="ECO:0007669"/>
    <property type="project" value="UniProtKB-UniPathway"/>
</dbReference>
<evidence type="ECO:0000256" key="11">
    <source>
        <dbReference type="ARBA" id="ARBA00023316"/>
    </source>
</evidence>
<dbReference type="InterPro" id="IPR001967">
    <property type="entry name" value="Peptidase_S11_N"/>
</dbReference>
<feature type="active site" evidence="13">
    <location>
        <position position="100"/>
    </location>
</feature>
<dbReference type="EMBL" id="AAPJ01000001">
    <property type="protein sequence ID" value="EAS51001.1"/>
    <property type="molecule type" value="Genomic_DNA"/>
</dbReference>
<organism evidence="16 17">
    <name type="scientific">Aurantimonas manganoxydans (strain ATCC BAA-1229 / DSM 21871 / SI85-9A1)</name>
    <dbReference type="NCBI Taxonomy" id="287752"/>
    <lineage>
        <taxon>Bacteria</taxon>
        <taxon>Pseudomonadati</taxon>
        <taxon>Pseudomonadota</taxon>
        <taxon>Alphaproteobacteria</taxon>
        <taxon>Hyphomicrobiales</taxon>
        <taxon>Aurantimonadaceae</taxon>
        <taxon>Aurantimonas</taxon>
    </lineage>
</organism>
<comment type="caution">
    <text evidence="16">The sequence shown here is derived from an EMBL/GenBank/DDBJ whole genome shotgun (WGS) entry which is preliminary data.</text>
</comment>
<keyword evidence="7" id="KW-0732">Signal</keyword>
<accession>Q1YNN0</accession>
<keyword evidence="10" id="KW-0573">Peptidoglycan synthesis</keyword>
<keyword evidence="8" id="KW-0378">Hydrolase</keyword>
<comment type="catalytic activity">
    <reaction evidence="12">
        <text>Preferential cleavage: (Ac)2-L-Lys-D-Ala-|-D-Ala. Also transpeptidation of peptidyl-alanyl moieties that are N-acyl substituents of D-alanine.</text>
        <dbReference type="EC" id="3.4.16.4"/>
    </reaction>
</comment>
<sequence>MPRIETTAREALLVDGETGTVLFAKNADAPFPPASLAKMMTMEIVFAAIKDGTLTLDTEFPVSEHAWRTGGAPSRTSTMFAELKSQVPVSALIRGAIIQSANDAAIVIAEGMEGSEAAFAERMNARARELGMINSRFANPTGLPADDQYVTARDLITLARHLRSTYPELYAIYAEPAFEWNKIFQRNRNPLLSMEIGADGIETGYTEASGFSLVGATSHGGRDTLLAVSGLETAGDRASEARKLLLWARESFESETLFPAGQIVGSANVFGGESGSVALAATEAVEALVPADAPELVSLQIRYLEPLIAPIAEGQTVASLDILVEGEPVLSRDLHAASAVAAGSFTDRALGAVRELAVGWLRTL</sequence>
<keyword evidence="9" id="KW-0133">Cell shape</keyword>
<dbReference type="InterPro" id="IPR012338">
    <property type="entry name" value="Beta-lactam/transpept-like"/>
</dbReference>
<gene>
    <name evidence="16" type="ORF">SI859A1_01808</name>
</gene>
<dbReference type="InterPro" id="IPR012907">
    <property type="entry name" value="Peptidase_S11_C"/>
</dbReference>
<dbReference type="GO" id="GO:0071555">
    <property type="term" value="P:cell wall organization"/>
    <property type="evidence" value="ECO:0007669"/>
    <property type="project" value="UniProtKB-KW"/>
</dbReference>
<dbReference type="PANTHER" id="PTHR21581:SF6">
    <property type="entry name" value="TRAFFICKING PROTEIN PARTICLE COMPLEX SUBUNIT 12"/>
    <property type="match status" value="1"/>
</dbReference>
<evidence type="ECO:0000256" key="3">
    <source>
        <dbReference type="ARBA" id="ARBA00007164"/>
    </source>
</evidence>
<dbReference type="SMART" id="SM00936">
    <property type="entry name" value="PBP5_C"/>
    <property type="match status" value="1"/>
</dbReference>
<evidence type="ECO:0000256" key="1">
    <source>
        <dbReference type="ARBA" id="ARBA00003217"/>
    </source>
</evidence>
<feature type="active site" description="Proton acceptor" evidence="13">
    <location>
        <position position="38"/>
    </location>
</feature>
<dbReference type="GO" id="GO:0006508">
    <property type="term" value="P:proteolysis"/>
    <property type="evidence" value="ECO:0007669"/>
    <property type="project" value="UniProtKB-KW"/>
</dbReference>
<comment type="similarity">
    <text evidence="3 14">Belongs to the peptidase S11 family.</text>
</comment>
<evidence type="ECO:0000256" key="9">
    <source>
        <dbReference type="ARBA" id="ARBA00022960"/>
    </source>
</evidence>
<dbReference type="GO" id="GO:0009002">
    <property type="term" value="F:serine-type D-Ala-D-Ala carboxypeptidase activity"/>
    <property type="evidence" value="ECO:0007669"/>
    <property type="project" value="UniProtKB-EC"/>
</dbReference>
<keyword evidence="11" id="KW-0961">Cell wall biogenesis/degradation</keyword>
<dbReference type="PANTHER" id="PTHR21581">
    <property type="entry name" value="D-ALANYL-D-ALANINE CARBOXYPEPTIDASE"/>
    <property type="match status" value="1"/>
</dbReference>
<dbReference type="SUPFAM" id="SSF69189">
    <property type="entry name" value="Penicillin-binding protein associated domain"/>
    <property type="match status" value="1"/>
</dbReference>
<dbReference type="PRINTS" id="PR00725">
    <property type="entry name" value="DADACBPTASE1"/>
</dbReference>
<dbReference type="AlphaFoldDB" id="Q1YNN0"/>
<comment type="pathway">
    <text evidence="2">Cell wall biogenesis; peptidoglycan biosynthesis.</text>
</comment>
<evidence type="ECO:0000256" key="12">
    <source>
        <dbReference type="ARBA" id="ARBA00034000"/>
    </source>
</evidence>
<evidence type="ECO:0000256" key="2">
    <source>
        <dbReference type="ARBA" id="ARBA00004752"/>
    </source>
</evidence>
<dbReference type="InterPro" id="IPR018044">
    <property type="entry name" value="Peptidase_S11"/>
</dbReference>
<comment type="function">
    <text evidence="1">Removes C-terminal D-alanyl residues from sugar-peptide cell wall precursors.</text>
</comment>
<dbReference type="GO" id="GO:0008360">
    <property type="term" value="P:regulation of cell shape"/>
    <property type="evidence" value="ECO:0007669"/>
    <property type="project" value="UniProtKB-KW"/>
</dbReference>
<keyword evidence="6" id="KW-0645">Protease</keyword>
<evidence type="ECO:0000259" key="15">
    <source>
        <dbReference type="SMART" id="SM00936"/>
    </source>
</evidence>
<dbReference type="Pfam" id="PF00768">
    <property type="entry name" value="Peptidase_S11"/>
    <property type="match status" value="1"/>
</dbReference>
<dbReference type="EC" id="3.4.16.4" evidence="4"/>
<dbReference type="Pfam" id="PF07943">
    <property type="entry name" value="PBP5_C"/>
    <property type="match status" value="1"/>
</dbReference>
<proteinExistence type="inferred from homology"/>
<dbReference type="Gene3D" id="3.40.710.10">
    <property type="entry name" value="DD-peptidase/beta-lactamase superfamily"/>
    <property type="match status" value="1"/>
</dbReference>
<dbReference type="Proteomes" id="UP000000321">
    <property type="component" value="Unassembled WGS sequence"/>
</dbReference>
<dbReference type="BioCyc" id="AURANTIMONAS:SI859A1_01808-MONOMER"/>
<evidence type="ECO:0000313" key="16">
    <source>
        <dbReference type="EMBL" id="EAS51001.1"/>
    </source>
</evidence>
<dbReference type="UniPathway" id="UPA00219"/>
<evidence type="ECO:0000256" key="13">
    <source>
        <dbReference type="PIRSR" id="PIRSR618044-1"/>
    </source>
</evidence>
<reference evidence="16 17" key="1">
    <citation type="journal article" date="2008" name="Appl. Environ. Microbiol.">
        <title>Genomic insights into Mn(II) oxidation by the marine alphaproteobacterium Aurantimonas sp. strain SI85-9A1.</title>
        <authorList>
            <person name="Dick G.J."/>
            <person name="Podell S."/>
            <person name="Johnson H.A."/>
            <person name="Rivera-Espinoza Y."/>
            <person name="Bernier-Latmani R."/>
            <person name="McCarthy J.K."/>
            <person name="Torpey J.W."/>
            <person name="Clement B.G."/>
            <person name="Gaasterland T."/>
            <person name="Tebo B.M."/>
        </authorList>
    </citation>
    <scope>NUCLEOTIDE SEQUENCE [LARGE SCALE GENOMIC DNA]</scope>
    <source>
        <strain evidence="16 17">SI85-9A1</strain>
    </source>
</reference>
<evidence type="ECO:0000256" key="4">
    <source>
        <dbReference type="ARBA" id="ARBA00012448"/>
    </source>
</evidence>
<evidence type="ECO:0000256" key="10">
    <source>
        <dbReference type="ARBA" id="ARBA00022984"/>
    </source>
</evidence>
<evidence type="ECO:0000313" key="17">
    <source>
        <dbReference type="Proteomes" id="UP000000321"/>
    </source>
</evidence>
<evidence type="ECO:0000256" key="5">
    <source>
        <dbReference type="ARBA" id="ARBA00022645"/>
    </source>
</evidence>
<dbReference type="HOGENOM" id="CLU_027070_8_1_5"/>
<feature type="domain" description="Peptidase S11 D-Ala-D-Ala carboxypeptidase A C-terminal" evidence="15">
    <location>
        <begin position="252"/>
        <end position="342"/>
    </location>
</feature>
<keyword evidence="5 16" id="KW-0121">Carboxypeptidase</keyword>
<evidence type="ECO:0000256" key="14">
    <source>
        <dbReference type="RuleBase" id="RU004016"/>
    </source>
</evidence>
<protein>
    <recommendedName>
        <fullName evidence="4">serine-type D-Ala-D-Ala carboxypeptidase</fullName>
        <ecNumber evidence="4">3.4.16.4</ecNumber>
    </recommendedName>
</protein>
<evidence type="ECO:0000256" key="8">
    <source>
        <dbReference type="ARBA" id="ARBA00022801"/>
    </source>
</evidence>